<reference evidence="1" key="1">
    <citation type="submission" date="2016-04" db="EMBL/GenBank/DDBJ databases">
        <authorList>
            <person name="Evans L.H."/>
            <person name="Alamgir A."/>
            <person name="Owens N."/>
            <person name="Weber N.D."/>
            <person name="Virtaneva K."/>
            <person name="Barbian K."/>
            <person name="Babar A."/>
            <person name="Rosenke K."/>
        </authorList>
    </citation>
    <scope>NUCLEOTIDE SEQUENCE [LARGE SCALE GENOMIC DNA]</scope>
    <source>
        <strain evidence="1">CBS 101.48</strain>
    </source>
</reference>
<dbReference type="Proteomes" id="UP000078561">
    <property type="component" value="Unassembled WGS sequence"/>
</dbReference>
<accession>A0A163J939</accession>
<dbReference type="AlphaFoldDB" id="A0A163J939"/>
<dbReference type="InParanoid" id="A0A163J939"/>
<keyword evidence="2" id="KW-1185">Reference proteome</keyword>
<evidence type="ECO:0000313" key="1">
    <source>
        <dbReference type="EMBL" id="SAL98865.1"/>
    </source>
</evidence>
<evidence type="ECO:0000313" key="2">
    <source>
        <dbReference type="Proteomes" id="UP000078561"/>
    </source>
</evidence>
<protein>
    <submittedName>
        <fullName evidence="1">Uncharacterized protein</fullName>
    </submittedName>
</protein>
<proteinExistence type="predicted"/>
<name>A0A163J939_ABSGL</name>
<gene>
    <name evidence="1" type="primary">ABSGL_04430.1 scaffold 5409</name>
</gene>
<dbReference type="EMBL" id="LT552359">
    <property type="protein sequence ID" value="SAL98865.1"/>
    <property type="molecule type" value="Genomic_DNA"/>
</dbReference>
<organism evidence="1">
    <name type="scientific">Absidia glauca</name>
    <name type="common">Pin mould</name>
    <dbReference type="NCBI Taxonomy" id="4829"/>
    <lineage>
        <taxon>Eukaryota</taxon>
        <taxon>Fungi</taxon>
        <taxon>Fungi incertae sedis</taxon>
        <taxon>Mucoromycota</taxon>
        <taxon>Mucoromycotina</taxon>
        <taxon>Mucoromycetes</taxon>
        <taxon>Mucorales</taxon>
        <taxon>Cunninghamellaceae</taxon>
        <taxon>Absidia</taxon>
    </lineage>
</organism>
<sequence>MSYYPPYQPNTPYGTPGYPSMPPPPIYSPYGSGAPMMTPGMMSNYPHPYAIPPPPDPFLSSLSCHAEILSCLTRSFCCCFMGNEDIRRYRKGEDYV</sequence>
<dbReference type="OrthoDB" id="10540263at2759"/>